<evidence type="ECO:0000256" key="2">
    <source>
        <dbReference type="ARBA" id="ARBA00010004"/>
    </source>
</evidence>
<gene>
    <name evidence="12" type="ORF">GGQ92_000207</name>
</gene>
<keyword evidence="6" id="KW-0145">Chemotaxis</keyword>
<keyword evidence="12" id="KW-0969">Cilium</keyword>
<dbReference type="RefSeq" id="WP_184243662.1">
    <property type="nucleotide sequence ID" value="NZ_BAAACU010000022.1"/>
</dbReference>
<dbReference type="GO" id="GO:0006935">
    <property type="term" value="P:chemotaxis"/>
    <property type="evidence" value="ECO:0007669"/>
    <property type="project" value="UniProtKB-KW"/>
</dbReference>
<dbReference type="GO" id="GO:0005886">
    <property type="term" value="C:plasma membrane"/>
    <property type="evidence" value="ECO:0007669"/>
    <property type="project" value="UniProtKB-SubCell"/>
</dbReference>
<proteinExistence type="inferred from homology"/>
<keyword evidence="12" id="KW-0282">Flagellum</keyword>
<evidence type="ECO:0000256" key="4">
    <source>
        <dbReference type="ARBA" id="ARBA00022448"/>
    </source>
</evidence>
<dbReference type="GO" id="GO:0071973">
    <property type="term" value="P:bacterial-type flagellum-dependent cell motility"/>
    <property type="evidence" value="ECO:0007669"/>
    <property type="project" value="InterPro"/>
</dbReference>
<dbReference type="GO" id="GO:0044781">
    <property type="term" value="P:bacterial-type flagellum organization"/>
    <property type="evidence" value="ECO:0007669"/>
    <property type="project" value="UniProtKB-KW"/>
</dbReference>
<evidence type="ECO:0000256" key="3">
    <source>
        <dbReference type="ARBA" id="ARBA00020392"/>
    </source>
</evidence>
<evidence type="ECO:0000256" key="5">
    <source>
        <dbReference type="ARBA" id="ARBA00022475"/>
    </source>
</evidence>
<dbReference type="AlphaFoldDB" id="A0A841RBZ7"/>
<evidence type="ECO:0000256" key="8">
    <source>
        <dbReference type="ARBA" id="ARBA00022927"/>
    </source>
</evidence>
<dbReference type="InterPro" id="IPR012823">
    <property type="entry name" value="Flagell_FliJ"/>
</dbReference>
<dbReference type="Pfam" id="PF02050">
    <property type="entry name" value="FliJ"/>
    <property type="match status" value="1"/>
</dbReference>
<keyword evidence="12" id="KW-0966">Cell projection</keyword>
<protein>
    <recommendedName>
        <fullName evidence="3">Flagellar FliJ protein</fullName>
    </recommendedName>
</protein>
<dbReference type="Proteomes" id="UP000572212">
    <property type="component" value="Unassembled WGS sequence"/>
</dbReference>
<evidence type="ECO:0000256" key="9">
    <source>
        <dbReference type="ARBA" id="ARBA00023136"/>
    </source>
</evidence>
<evidence type="ECO:0000256" key="6">
    <source>
        <dbReference type="ARBA" id="ARBA00022500"/>
    </source>
</evidence>
<comment type="caution">
    <text evidence="12">The sequence shown here is derived from an EMBL/GenBank/DDBJ whole genome shotgun (WGS) entry which is preliminary data.</text>
</comment>
<dbReference type="GO" id="GO:0009288">
    <property type="term" value="C:bacterial-type flagellum"/>
    <property type="evidence" value="ECO:0007669"/>
    <property type="project" value="InterPro"/>
</dbReference>
<comment type="subcellular location">
    <subcellularLocation>
        <location evidence="1">Cell membrane</location>
        <topology evidence="1">Peripheral membrane protein</topology>
        <orientation evidence="1">Cytoplasmic side</orientation>
    </subcellularLocation>
</comment>
<feature type="coiled-coil region" evidence="11">
    <location>
        <begin position="108"/>
        <end position="135"/>
    </location>
</feature>
<accession>A0A841RBZ7</accession>
<dbReference type="GO" id="GO:0015031">
    <property type="term" value="P:protein transport"/>
    <property type="evidence" value="ECO:0007669"/>
    <property type="project" value="UniProtKB-KW"/>
</dbReference>
<keyword evidence="5" id="KW-1003">Cell membrane</keyword>
<evidence type="ECO:0000256" key="1">
    <source>
        <dbReference type="ARBA" id="ARBA00004413"/>
    </source>
</evidence>
<evidence type="ECO:0000313" key="13">
    <source>
        <dbReference type="Proteomes" id="UP000572212"/>
    </source>
</evidence>
<evidence type="ECO:0000256" key="10">
    <source>
        <dbReference type="ARBA" id="ARBA00023225"/>
    </source>
</evidence>
<comment type="similarity">
    <text evidence="2">Belongs to the FliJ family.</text>
</comment>
<dbReference type="EMBL" id="JACHON010000001">
    <property type="protein sequence ID" value="MBB6511440.1"/>
    <property type="molecule type" value="Genomic_DNA"/>
</dbReference>
<dbReference type="Gene3D" id="1.10.287.1700">
    <property type="match status" value="1"/>
</dbReference>
<keyword evidence="9" id="KW-0472">Membrane</keyword>
<reference evidence="12 13" key="1">
    <citation type="submission" date="2020-08" db="EMBL/GenBank/DDBJ databases">
        <title>Genomic Encyclopedia of Type Strains, Phase IV (KMG-IV): sequencing the most valuable type-strain genomes for metagenomic binning, comparative biology and taxonomic classification.</title>
        <authorList>
            <person name="Goeker M."/>
        </authorList>
    </citation>
    <scope>NUCLEOTIDE SEQUENCE [LARGE SCALE GENOMIC DNA]</scope>
    <source>
        <strain evidence="12 13">DSM 11805</strain>
    </source>
</reference>
<evidence type="ECO:0000256" key="11">
    <source>
        <dbReference type="SAM" id="Coils"/>
    </source>
</evidence>
<name>A0A841RBZ7_9BACI</name>
<dbReference type="NCBIfam" id="TIGR02473">
    <property type="entry name" value="flagell_FliJ"/>
    <property type="match status" value="1"/>
</dbReference>
<keyword evidence="13" id="KW-1185">Reference proteome</keyword>
<keyword evidence="11" id="KW-0175">Coiled coil</keyword>
<dbReference type="InterPro" id="IPR053716">
    <property type="entry name" value="Flag_assembly_chemotaxis_eff"/>
</dbReference>
<evidence type="ECO:0000313" key="12">
    <source>
        <dbReference type="EMBL" id="MBB6511440.1"/>
    </source>
</evidence>
<keyword evidence="10" id="KW-1006">Bacterial flagellum protein export</keyword>
<keyword evidence="8" id="KW-0653">Protein transport</keyword>
<sequence length="148" mass="17583">MKTINGLAKVLTVKEQDKDRAEFQYRDAVFHFEKHAKNLYELLKKKETMESKYAASLSNKVNVDDLRYLGNYLQSIRPTIIAEQARVEKARMAMNERLSNLTEHHIDVKKIEKLITKKELEIKKVEEKKEQLFLDEISLRQYIDNKDR</sequence>
<organism evidence="12 13">
    <name type="scientific">Gracilibacillus halotolerans</name>
    <dbReference type="NCBI Taxonomy" id="74386"/>
    <lineage>
        <taxon>Bacteria</taxon>
        <taxon>Bacillati</taxon>
        <taxon>Bacillota</taxon>
        <taxon>Bacilli</taxon>
        <taxon>Bacillales</taxon>
        <taxon>Bacillaceae</taxon>
        <taxon>Gracilibacillus</taxon>
    </lineage>
</organism>
<evidence type="ECO:0000256" key="7">
    <source>
        <dbReference type="ARBA" id="ARBA00022795"/>
    </source>
</evidence>
<keyword evidence="7" id="KW-1005">Bacterial flagellum biogenesis</keyword>
<keyword evidence="4" id="KW-0813">Transport</keyword>